<dbReference type="InterPro" id="IPR001841">
    <property type="entry name" value="Znf_RING"/>
</dbReference>
<keyword evidence="1" id="KW-0479">Metal-binding</keyword>
<evidence type="ECO:0000313" key="7">
    <source>
        <dbReference type="EnsemblPlants" id="TraesCS7D02G022600.1.cds1"/>
    </source>
</evidence>
<dbReference type="Pfam" id="PF13639">
    <property type="entry name" value="zf-RING_2"/>
    <property type="match status" value="1"/>
</dbReference>
<keyword evidence="2 4" id="KW-0863">Zinc-finger</keyword>
<evidence type="ECO:0000259" key="6">
    <source>
        <dbReference type="PROSITE" id="PS50089"/>
    </source>
</evidence>
<keyword evidence="5" id="KW-1133">Transmembrane helix</keyword>
<dbReference type="EnsemblPlants" id="TraesCS7D02G022600.1">
    <property type="protein sequence ID" value="TraesCS7D02G022600.1.cds1"/>
    <property type="gene ID" value="TraesCS7D02G022600"/>
</dbReference>
<dbReference type="RefSeq" id="XP_044443388.1">
    <property type="nucleotide sequence ID" value="XM_044587453.1"/>
</dbReference>
<accession>A0A3B6TBI0</accession>
<evidence type="ECO:0000256" key="2">
    <source>
        <dbReference type="ARBA" id="ARBA00022771"/>
    </source>
</evidence>
<dbReference type="Proteomes" id="UP000019116">
    <property type="component" value="Chromosome 7D"/>
</dbReference>
<reference evidence="7" key="2">
    <citation type="submission" date="2018-10" db="UniProtKB">
        <authorList>
            <consortium name="EnsemblPlants"/>
        </authorList>
    </citation>
    <scope>IDENTIFICATION</scope>
</reference>
<keyword evidence="5" id="KW-0812">Transmembrane</keyword>
<dbReference type="GeneID" id="123169587"/>
<evidence type="ECO:0000256" key="3">
    <source>
        <dbReference type="ARBA" id="ARBA00022833"/>
    </source>
</evidence>
<dbReference type="InterPro" id="IPR013083">
    <property type="entry name" value="Znf_RING/FYVE/PHD"/>
</dbReference>
<dbReference type="GO" id="GO:0016567">
    <property type="term" value="P:protein ubiquitination"/>
    <property type="evidence" value="ECO:0000318"/>
    <property type="project" value="GO_Central"/>
</dbReference>
<evidence type="ECO:0000256" key="5">
    <source>
        <dbReference type="SAM" id="Phobius"/>
    </source>
</evidence>
<dbReference type="GO" id="GO:0061630">
    <property type="term" value="F:ubiquitin protein ligase activity"/>
    <property type="evidence" value="ECO:0000318"/>
    <property type="project" value="GO_Central"/>
</dbReference>
<keyword evidence="5" id="KW-0472">Membrane</keyword>
<protein>
    <recommendedName>
        <fullName evidence="6">RING-type domain-containing protein</fullName>
    </recommendedName>
</protein>
<organism evidence="7">
    <name type="scientific">Triticum aestivum</name>
    <name type="common">Wheat</name>
    <dbReference type="NCBI Taxonomy" id="4565"/>
    <lineage>
        <taxon>Eukaryota</taxon>
        <taxon>Viridiplantae</taxon>
        <taxon>Streptophyta</taxon>
        <taxon>Embryophyta</taxon>
        <taxon>Tracheophyta</taxon>
        <taxon>Spermatophyta</taxon>
        <taxon>Magnoliopsida</taxon>
        <taxon>Liliopsida</taxon>
        <taxon>Poales</taxon>
        <taxon>Poaceae</taxon>
        <taxon>BOP clade</taxon>
        <taxon>Pooideae</taxon>
        <taxon>Triticodae</taxon>
        <taxon>Triticeae</taxon>
        <taxon>Triticinae</taxon>
        <taxon>Triticum</taxon>
    </lineage>
</organism>
<reference evidence="7" key="1">
    <citation type="submission" date="2018-08" db="EMBL/GenBank/DDBJ databases">
        <authorList>
            <person name="Rossello M."/>
        </authorList>
    </citation>
    <scope>NUCLEOTIDE SEQUENCE [LARGE SCALE GENOMIC DNA]</scope>
    <source>
        <strain evidence="7">cv. Chinese Spring</strain>
    </source>
</reference>
<sequence>MHAASTLLHPSMMEPPHPINQSFAINLHPSSTHNLVTHAQAQLINSPRSALSVSVDCTSPSPSGNPHPASFLDLSSLCHSPTSTSSIAAASSYKGWSSVCHVRPLLFIVLLYPLAFALCPAVLLIRLMGFPAVYSEMPRLLLNLLFLLGHLRRLSSWLLRLVGAGVDDDLCFDYSDASDFADHHQEQYQHQHQHRDHGLEELEEHSPAVRFDALSAASDGDDGTALLPEGCAVCLGDFHGAARVRRPRGCRHVFHRGCLDRWASHGHHTCPLCRAPLLPPAPASLGPVLLPMPLPAS</sequence>
<dbReference type="Gramene" id="TraesCS7D02G022600.1">
    <property type="protein sequence ID" value="TraesCS7D02G022600.1.cds1"/>
    <property type="gene ID" value="TraesCS7D02G022600"/>
</dbReference>
<gene>
    <name evidence="7" type="primary">LOC123169587</name>
</gene>
<dbReference type="STRING" id="4565.A0A3B6TBI0"/>
<dbReference type="SUPFAM" id="SSF57850">
    <property type="entry name" value="RING/U-box"/>
    <property type="match status" value="1"/>
</dbReference>
<dbReference type="Gene3D" id="3.30.40.10">
    <property type="entry name" value="Zinc/RING finger domain, C3HC4 (zinc finger)"/>
    <property type="match status" value="1"/>
</dbReference>
<name>A0A3B6TBI0_WHEAT</name>
<evidence type="ECO:0000256" key="1">
    <source>
        <dbReference type="ARBA" id="ARBA00022723"/>
    </source>
</evidence>
<dbReference type="CDD" id="cd16448">
    <property type="entry name" value="RING-H2"/>
    <property type="match status" value="1"/>
</dbReference>
<evidence type="ECO:0000256" key="4">
    <source>
        <dbReference type="PROSITE-ProRule" id="PRU00175"/>
    </source>
</evidence>
<dbReference type="PANTHER" id="PTHR45969">
    <property type="entry name" value="RING ZINC FINGER PROTEIN-RELATED"/>
    <property type="match status" value="1"/>
</dbReference>
<dbReference type="AlphaFoldDB" id="A0A3B6TBI0"/>
<proteinExistence type="predicted"/>
<dbReference type="PROSITE" id="PS50089">
    <property type="entry name" value="ZF_RING_2"/>
    <property type="match status" value="1"/>
</dbReference>
<feature type="transmembrane region" description="Helical" evidence="5">
    <location>
        <begin position="105"/>
        <end position="127"/>
    </location>
</feature>
<dbReference type="OrthoDB" id="8062037at2759"/>
<dbReference type="PANTHER" id="PTHR45969:SF1">
    <property type="entry name" value="OS06G0109100 PROTEIN"/>
    <property type="match status" value="1"/>
</dbReference>
<dbReference type="Gramene" id="TraesWEE_scaffold_150823_01G000100.1">
    <property type="protein sequence ID" value="TraesWEE_scaffold_150823_01G000100.1"/>
    <property type="gene ID" value="TraesWEE_scaffold_150823_01G000100"/>
</dbReference>
<evidence type="ECO:0000313" key="8">
    <source>
        <dbReference type="Proteomes" id="UP000019116"/>
    </source>
</evidence>
<feature type="domain" description="RING-type" evidence="6">
    <location>
        <begin position="231"/>
        <end position="274"/>
    </location>
</feature>
<dbReference type="SMART" id="SM00184">
    <property type="entry name" value="RING"/>
    <property type="match status" value="1"/>
</dbReference>
<dbReference type="GO" id="GO:0008270">
    <property type="term" value="F:zinc ion binding"/>
    <property type="evidence" value="ECO:0007669"/>
    <property type="project" value="UniProtKB-KW"/>
</dbReference>
<dbReference type="Gramene" id="TraesCS7D03G0052300.1">
    <property type="protein sequence ID" value="TraesCS7D03G0052300.1.CDS1"/>
    <property type="gene ID" value="TraesCS7D03G0052300"/>
</dbReference>
<keyword evidence="8" id="KW-1185">Reference proteome</keyword>
<keyword evidence="3" id="KW-0862">Zinc</keyword>